<name>F8PWP1_SERL3</name>
<proteinExistence type="predicted"/>
<protein>
    <submittedName>
        <fullName evidence="2">Uncharacterized protein</fullName>
    </submittedName>
</protein>
<dbReference type="HOGENOM" id="CLU_814231_0_0_1"/>
<evidence type="ECO:0000313" key="2">
    <source>
        <dbReference type="EMBL" id="EGO00365.1"/>
    </source>
</evidence>
<feature type="compositionally biased region" description="Pro residues" evidence="1">
    <location>
        <begin position="165"/>
        <end position="176"/>
    </location>
</feature>
<feature type="compositionally biased region" description="Pro residues" evidence="1">
    <location>
        <begin position="306"/>
        <end position="320"/>
    </location>
</feature>
<dbReference type="InParanoid" id="F8PWP1"/>
<feature type="compositionally biased region" description="Basic and acidic residues" evidence="1">
    <location>
        <begin position="109"/>
        <end position="118"/>
    </location>
</feature>
<dbReference type="EMBL" id="GL945479">
    <property type="protein sequence ID" value="EGO00365.1"/>
    <property type="molecule type" value="Genomic_DNA"/>
</dbReference>
<dbReference type="AlphaFoldDB" id="F8PWP1"/>
<keyword evidence="3" id="KW-1185">Reference proteome</keyword>
<feature type="region of interest" description="Disordered" evidence="1">
    <location>
        <begin position="1"/>
        <end position="341"/>
    </location>
</feature>
<feature type="compositionally biased region" description="Basic and acidic residues" evidence="1">
    <location>
        <begin position="197"/>
        <end position="210"/>
    </location>
</feature>
<organism evidence="3">
    <name type="scientific">Serpula lacrymans var. lacrymans (strain S7.3)</name>
    <name type="common">Dry rot fungus</name>
    <dbReference type="NCBI Taxonomy" id="936435"/>
    <lineage>
        <taxon>Eukaryota</taxon>
        <taxon>Fungi</taxon>
        <taxon>Dikarya</taxon>
        <taxon>Basidiomycota</taxon>
        <taxon>Agaricomycotina</taxon>
        <taxon>Agaricomycetes</taxon>
        <taxon>Agaricomycetidae</taxon>
        <taxon>Boletales</taxon>
        <taxon>Coniophorineae</taxon>
        <taxon>Serpulaceae</taxon>
        <taxon>Serpula</taxon>
    </lineage>
</organism>
<evidence type="ECO:0000313" key="3">
    <source>
        <dbReference type="Proteomes" id="UP000008063"/>
    </source>
</evidence>
<evidence type="ECO:0000256" key="1">
    <source>
        <dbReference type="SAM" id="MobiDB-lite"/>
    </source>
</evidence>
<reference evidence="3" key="1">
    <citation type="journal article" date="2011" name="Science">
        <title>The plant cell wall-decomposing machinery underlies the functional diversity of forest fungi.</title>
        <authorList>
            <person name="Eastwood D.C."/>
            <person name="Floudas D."/>
            <person name="Binder M."/>
            <person name="Majcherczyk A."/>
            <person name="Schneider P."/>
            <person name="Aerts A."/>
            <person name="Asiegbu F.O."/>
            <person name="Baker S.E."/>
            <person name="Barry K."/>
            <person name="Bendiksby M."/>
            <person name="Blumentritt M."/>
            <person name="Coutinho P.M."/>
            <person name="Cullen D."/>
            <person name="de Vries R.P."/>
            <person name="Gathman A."/>
            <person name="Goodell B."/>
            <person name="Henrissat B."/>
            <person name="Ihrmark K."/>
            <person name="Kauserud H."/>
            <person name="Kohler A."/>
            <person name="LaButti K."/>
            <person name="Lapidus A."/>
            <person name="Lavin J.L."/>
            <person name="Lee Y.-H."/>
            <person name="Lindquist E."/>
            <person name="Lilly W."/>
            <person name="Lucas S."/>
            <person name="Morin E."/>
            <person name="Murat C."/>
            <person name="Oguiza J.A."/>
            <person name="Park J."/>
            <person name="Pisabarro A.G."/>
            <person name="Riley R."/>
            <person name="Rosling A."/>
            <person name="Salamov A."/>
            <person name="Schmidt O."/>
            <person name="Schmutz J."/>
            <person name="Skrede I."/>
            <person name="Stenlid J."/>
            <person name="Wiebenga A."/>
            <person name="Xie X."/>
            <person name="Kuees U."/>
            <person name="Hibbett D.S."/>
            <person name="Hoffmeister D."/>
            <person name="Hoegberg N."/>
            <person name="Martin F."/>
            <person name="Grigoriev I.V."/>
            <person name="Watkinson S.C."/>
        </authorList>
    </citation>
    <scope>NUCLEOTIDE SEQUENCE [LARGE SCALE GENOMIC DNA]</scope>
    <source>
        <strain evidence="3">strain S7.3</strain>
    </source>
</reference>
<feature type="compositionally biased region" description="Basic and acidic residues" evidence="1">
    <location>
        <begin position="149"/>
        <end position="163"/>
    </location>
</feature>
<dbReference type="STRING" id="936435.F8PWP1"/>
<feature type="compositionally biased region" description="Pro residues" evidence="1">
    <location>
        <begin position="234"/>
        <end position="248"/>
    </location>
</feature>
<feature type="compositionally biased region" description="Basic and acidic residues" evidence="1">
    <location>
        <begin position="51"/>
        <end position="101"/>
    </location>
</feature>
<dbReference type="OMA" id="EMRDREW"/>
<accession>F8PWP1</accession>
<dbReference type="Proteomes" id="UP000008063">
    <property type="component" value="Unassembled WGS sequence"/>
</dbReference>
<sequence length="341" mass="38225">MMDVDAAARFADHRPPYRRLTPPPVADARTRGYYPPPSPSRAEPASAYDVDADRRFPPGDRRDWQFDRRREWSLAEEDKSRSAWRSWDRTMDRDRYERDVPPVRGSGWEAREERDRRPYYPGSPPSTRSVDGSRPLSSRLTEGGYPGPGEERGYPPRDLERSRYPPLPLATSPPPFSRVRGRSPSPVRRGGPGNATDDMRPPMKRAREEPPYPSSYYSPPLQARRGSISGGPIDYPPPPRSAATPPPSSGGSFYDSRVGPPTQFSAVGQPGGGPPLDRDYAGARDRTSDLVAYGSSSYDRDVRPARSPPPSRMPPPPPPYARNSYNPRDDRRYMPPPPRTS</sequence>
<feature type="compositionally biased region" description="Polar residues" evidence="1">
    <location>
        <begin position="125"/>
        <end position="140"/>
    </location>
</feature>
<gene>
    <name evidence="2" type="ORF">SERLA73DRAFT_180942</name>
</gene>
<dbReference type="OrthoDB" id="3184410at2759"/>
<feature type="compositionally biased region" description="Basic and acidic residues" evidence="1">
    <location>
        <begin position="276"/>
        <end position="288"/>
    </location>
</feature>